<dbReference type="InterPro" id="IPR036280">
    <property type="entry name" value="Multihaem_cyt_sf"/>
</dbReference>
<evidence type="ECO:0000313" key="3">
    <source>
        <dbReference type="Proteomes" id="UP000265926"/>
    </source>
</evidence>
<proteinExistence type="predicted"/>
<organism evidence="2 3">
    <name type="scientific">Maribellus luteus</name>
    <dbReference type="NCBI Taxonomy" id="2305463"/>
    <lineage>
        <taxon>Bacteria</taxon>
        <taxon>Pseudomonadati</taxon>
        <taxon>Bacteroidota</taxon>
        <taxon>Bacteroidia</taxon>
        <taxon>Marinilabiliales</taxon>
        <taxon>Prolixibacteraceae</taxon>
        <taxon>Maribellus</taxon>
    </lineage>
</organism>
<dbReference type="EMBL" id="QWGR01000003">
    <property type="protein sequence ID" value="RIJ49561.1"/>
    <property type="molecule type" value="Genomic_DNA"/>
</dbReference>
<sequence length="190" mass="21388">MLALLGACSGSGPQSGQDDADSNLKEGSVAQYTGESTEIAVEPPPLTDGIFPCNDCHSDIVPNPQRRELVDFHDDISAIFNHDSENRWCLDCHDMNNRDSLRLASGKLLSFEESYKLCGQCHGEKLRDWKVGVHGKRIGEWNGKKEYLLCVHCHNPHSPKFESMTPEPPPVRQEDIKNYQPKNQENNEEK</sequence>
<gene>
    <name evidence="2" type="ORF">D1614_08030</name>
</gene>
<dbReference type="Proteomes" id="UP000265926">
    <property type="component" value="Unassembled WGS sequence"/>
</dbReference>
<dbReference type="AlphaFoldDB" id="A0A399T5V0"/>
<comment type="caution">
    <text evidence="2">The sequence shown here is derived from an EMBL/GenBank/DDBJ whole genome shotgun (WGS) entry which is preliminary data.</text>
</comment>
<keyword evidence="3" id="KW-1185">Reference proteome</keyword>
<reference evidence="2 3" key="1">
    <citation type="submission" date="2018-08" db="EMBL/GenBank/DDBJ databases">
        <title>Pallidiluteibacterium maritimus gen. nov., sp. nov., isolated from coastal sediment.</title>
        <authorList>
            <person name="Zhou L.Y."/>
        </authorList>
    </citation>
    <scope>NUCLEOTIDE SEQUENCE [LARGE SCALE GENOMIC DNA]</scope>
    <source>
        <strain evidence="2 3">XSD2</strain>
    </source>
</reference>
<name>A0A399T5V0_9BACT</name>
<accession>A0A399T5V0</accession>
<evidence type="ECO:0000313" key="2">
    <source>
        <dbReference type="EMBL" id="RIJ49561.1"/>
    </source>
</evidence>
<protein>
    <submittedName>
        <fullName evidence="2">Uncharacterized protein</fullName>
    </submittedName>
</protein>
<feature type="region of interest" description="Disordered" evidence="1">
    <location>
        <begin position="159"/>
        <end position="190"/>
    </location>
</feature>
<dbReference type="OrthoDB" id="9814800at2"/>
<dbReference type="Gene3D" id="3.90.10.10">
    <property type="entry name" value="Cytochrome C3"/>
    <property type="match status" value="1"/>
</dbReference>
<evidence type="ECO:0000256" key="1">
    <source>
        <dbReference type="SAM" id="MobiDB-lite"/>
    </source>
</evidence>
<dbReference type="SUPFAM" id="SSF48695">
    <property type="entry name" value="Multiheme cytochromes"/>
    <property type="match status" value="1"/>
</dbReference>